<evidence type="ECO:0000313" key="2">
    <source>
        <dbReference type="EMBL" id="UWN56481.1"/>
    </source>
</evidence>
<dbReference type="EMBL" id="CP102294">
    <property type="protein sequence ID" value="UWN56481.1"/>
    <property type="molecule type" value="Genomic_DNA"/>
</dbReference>
<evidence type="ECO:0000259" key="1">
    <source>
        <dbReference type="Pfam" id="PF00534"/>
    </source>
</evidence>
<dbReference type="Proteomes" id="UP001059295">
    <property type="component" value="Chromosome"/>
</dbReference>
<feature type="domain" description="Glycosyl transferase family 1" evidence="1">
    <location>
        <begin position="195"/>
        <end position="343"/>
    </location>
</feature>
<dbReference type="PANTHER" id="PTHR12526">
    <property type="entry name" value="GLYCOSYLTRANSFERASE"/>
    <property type="match status" value="1"/>
</dbReference>
<dbReference type="PANTHER" id="PTHR12526:SF630">
    <property type="entry name" value="GLYCOSYLTRANSFERASE"/>
    <property type="match status" value="1"/>
</dbReference>
<dbReference type="Pfam" id="PF00534">
    <property type="entry name" value="Glycos_transf_1"/>
    <property type="match status" value="1"/>
</dbReference>
<organism evidence="2 3">
    <name type="scientific">Alistipes ihumii AP11</name>
    <dbReference type="NCBI Taxonomy" id="1211813"/>
    <lineage>
        <taxon>Bacteria</taxon>
        <taxon>Pseudomonadati</taxon>
        <taxon>Bacteroidota</taxon>
        <taxon>Bacteroidia</taxon>
        <taxon>Bacteroidales</taxon>
        <taxon>Rikenellaceae</taxon>
        <taxon>Alistipes</taxon>
    </lineage>
</organism>
<proteinExistence type="predicted"/>
<dbReference type="Gene3D" id="3.40.50.11090">
    <property type="match status" value="1"/>
</dbReference>
<gene>
    <name evidence="2" type="ORF">NQ491_07375</name>
</gene>
<dbReference type="Gene3D" id="3.40.50.2000">
    <property type="entry name" value="Glycogen Phosphorylase B"/>
    <property type="match status" value="1"/>
</dbReference>
<dbReference type="SUPFAM" id="SSF53756">
    <property type="entry name" value="UDP-Glycosyltransferase/glycogen phosphorylase"/>
    <property type="match status" value="1"/>
</dbReference>
<keyword evidence="3" id="KW-1185">Reference proteome</keyword>
<dbReference type="RefSeq" id="WP_019246832.1">
    <property type="nucleotide sequence ID" value="NZ_CAPH01000018.1"/>
</dbReference>
<dbReference type="InterPro" id="IPR001296">
    <property type="entry name" value="Glyco_trans_1"/>
</dbReference>
<name>A0ABY5UWQ8_9BACT</name>
<reference evidence="2" key="1">
    <citation type="journal article" date="2022" name="Cell">
        <title>Design, construction, and in vivo augmentation of a complex gut microbiome.</title>
        <authorList>
            <person name="Cheng A.G."/>
            <person name="Ho P.Y."/>
            <person name="Aranda-Diaz A."/>
            <person name="Jain S."/>
            <person name="Yu F.B."/>
            <person name="Meng X."/>
            <person name="Wang M."/>
            <person name="Iakiviak M."/>
            <person name="Nagashima K."/>
            <person name="Zhao A."/>
            <person name="Murugkar P."/>
            <person name="Patil A."/>
            <person name="Atabakhsh K."/>
            <person name="Weakley A."/>
            <person name="Yan J."/>
            <person name="Brumbaugh A.R."/>
            <person name="Higginbottom S."/>
            <person name="Dimas A."/>
            <person name="Shiver A.L."/>
            <person name="Deutschbauer A."/>
            <person name="Neff N."/>
            <person name="Sonnenburg J.L."/>
            <person name="Huang K.C."/>
            <person name="Fischbach M.A."/>
        </authorList>
    </citation>
    <scope>NUCLEOTIDE SEQUENCE</scope>
    <source>
        <strain evidence="2">AP11</strain>
    </source>
</reference>
<evidence type="ECO:0000313" key="3">
    <source>
        <dbReference type="Proteomes" id="UP001059295"/>
    </source>
</evidence>
<accession>A0ABY5UWQ8</accession>
<sequence length="368" mass="42907">MPTRRIAFLLPRSGVTPIGGYKVVYEYANRLAADGYEVELVYPAYVARFQQSLLVTCLKWSKSLITFLYRRWKGYSGRQWFPLHERIKEHWVWSLVEKRVPLADVYIATAVQTSRYLERYVGILPERKYYFIQGFENWGSNTSEHVMESYRYPMRKIAIARWLVERVESCGESCALIYNGFDFDYFKREIPCSDRDKFRIAMMYHALETKGCADGFKALEIVKARYPQIEVSIFGATPRPRHLPKWYHYVQRPDRQTHNRIYNEAAIFIGTSWSEGWGLTVGEAMMCGAAVACTDNPGYSEMARNSETALVSPIKNSQALAENIIRLLEDDELRCRIAEAGYRNIQQFTWEASYPKFRSLIENGCRQI</sequence>
<protein>
    <submittedName>
        <fullName evidence="2">Glycosyltransferase family 4 protein</fullName>
    </submittedName>
</protein>
<dbReference type="CDD" id="cd03801">
    <property type="entry name" value="GT4_PimA-like"/>
    <property type="match status" value="1"/>
</dbReference>
<dbReference type="GeneID" id="82891543"/>